<keyword evidence="1" id="KW-0812">Transmembrane</keyword>
<protein>
    <submittedName>
        <fullName evidence="2">DUF4386 domain-containing protein</fullName>
    </submittedName>
</protein>
<sequence length="255" mass="26353">MTTHQPKTTVRRAPLSSLRKTSLTAGALYLITFVSIPTLALYGPVRSDPGYIAGPGPDTSVIVGGVLEIIVALACIGTGVALYPVIRRQNEGVALGFVAVRVLEAATIFAGVVALLAIVSLRQAGAGDDALVTGQALLALHTWTTALGQGFLPAVNALLLGSLMYRSRLVPRILPVLGFLGAPLLVASVAGLLFGLWGPVSLLSGLGALLLALWEFSLGLWLITRGFRSTPITQDLALAVPAPVRRGAATVPPAL</sequence>
<feature type="transmembrane region" description="Helical" evidence="1">
    <location>
        <begin position="21"/>
        <end position="42"/>
    </location>
</feature>
<reference evidence="2 3" key="1">
    <citation type="submission" date="2017-11" db="EMBL/GenBank/DDBJ databases">
        <title>Draft genome of Arthrobacter agilis strain UMCV2, a plant growth-promoting rhizobacterium and biocontrol capacity of phytopathogenic fungi.</title>
        <authorList>
            <person name="Martinez-Camara R."/>
            <person name="Santoyo G."/>
            <person name="Moreno-Hagelsieb G."/>
            <person name="Valencia-Cantero E."/>
        </authorList>
    </citation>
    <scope>NUCLEOTIDE SEQUENCE [LARGE SCALE GENOMIC DNA]</scope>
    <source>
        <strain evidence="2 3">UMCV2</strain>
    </source>
</reference>
<feature type="transmembrane region" description="Helical" evidence="1">
    <location>
        <begin position="140"/>
        <end position="161"/>
    </location>
</feature>
<dbReference type="Proteomes" id="UP000239187">
    <property type="component" value="Chromosome"/>
</dbReference>
<feature type="transmembrane region" description="Helical" evidence="1">
    <location>
        <begin position="203"/>
        <end position="223"/>
    </location>
</feature>
<organism evidence="2 3">
    <name type="scientific">Arthrobacter agilis</name>
    <dbReference type="NCBI Taxonomy" id="37921"/>
    <lineage>
        <taxon>Bacteria</taxon>
        <taxon>Bacillati</taxon>
        <taxon>Actinomycetota</taxon>
        <taxon>Actinomycetes</taxon>
        <taxon>Micrococcales</taxon>
        <taxon>Micrococcaceae</taxon>
        <taxon>Arthrobacter</taxon>
    </lineage>
</organism>
<name>A0A2L0UH26_9MICC</name>
<proteinExistence type="predicted"/>
<evidence type="ECO:0000313" key="3">
    <source>
        <dbReference type="Proteomes" id="UP000239187"/>
    </source>
</evidence>
<gene>
    <name evidence="2" type="ORF">CVO76_13535</name>
</gene>
<feature type="transmembrane region" description="Helical" evidence="1">
    <location>
        <begin position="173"/>
        <end position="197"/>
    </location>
</feature>
<accession>A0A2L0UH26</accession>
<dbReference type="InterPro" id="IPR025495">
    <property type="entry name" value="DUF4386"/>
</dbReference>
<feature type="transmembrane region" description="Helical" evidence="1">
    <location>
        <begin position="62"/>
        <end position="86"/>
    </location>
</feature>
<feature type="transmembrane region" description="Helical" evidence="1">
    <location>
        <begin position="98"/>
        <end position="120"/>
    </location>
</feature>
<keyword evidence="1" id="KW-1133">Transmembrane helix</keyword>
<evidence type="ECO:0000256" key="1">
    <source>
        <dbReference type="SAM" id="Phobius"/>
    </source>
</evidence>
<dbReference type="RefSeq" id="WP_208739663.1">
    <property type="nucleotide sequence ID" value="NZ_CP024915.1"/>
</dbReference>
<dbReference type="EMBL" id="CP024915">
    <property type="protein sequence ID" value="AUZ88545.1"/>
    <property type="molecule type" value="Genomic_DNA"/>
</dbReference>
<dbReference type="AlphaFoldDB" id="A0A2L0UH26"/>
<dbReference type="Pfam" id="PF14329">
    <property type="entry name" value="DUF4386"/>
    <property type="match status" value="1"/>
</dbReference>
<keyword evidence="1" id="KW-0472">Membrane</keyword>
<evidence type="ECO:0000313" key="2">
    <source>
        <dbReference type="EMBL" id="AUZ88545.1"/>
    </source>
</evidence>